<evidence type="ECO:0000313" key="11">
    <source>
        <dbReference type="Proteomes" id="UP001155128"/>
    </source>
</evidence>
<gene>
    <name evidence="10" type="primary">pdxH</name>
    <name evidence="10" type="ORF">NDO55_11725</name>
</gene>
<feature type="binding site" evidence="7">
    <location>
        <position position="60"/>
    </location>
    <ligand>
        <name>FMN</name>
        <dbReference type="ChEBI" id="CHEBI:58210"/>
    </ligand>
</feature>
<evidence type="ECO:0000256" key="6">
    <source>
        <dbReference type="NCBIfam" id="TIGR00558"/>
    </source>
</evidence>
<comment type="cofactor">
    <cofactor evidence="7">
        <name>FMN</name>
        <dbReference type="ChEBI" id="CHEBI:58210"/>
    </cofactor>
    <text evidence="7">Binds 1 FMN per subunit.</text>
</comment>
<dbReference type="InterPro" id="IPR000659">
    <property type="entry name" value="Pyridox_Oxase"/>
</dbReference>
<evidence type="ECO:0000256" key="4">
    <source>
        <dbReference type="ARBA" id="ARBA00023002"/>
    </source>
</evidence>
<dbReference type="InterPro" id="IPR011576">
    <property type="entry name" value="Pyridox_Oxase_N"/>
</dbReference>
<dbReference type="Proteomes" id="UP001155128">
    <property type="component" value="Unassembled WGS sequence"/>
</dbReference>
<dbReference type="EMBL" id="JAMSHT010000001">
    <property type="protein sequence ID" value="MCM8558488.1"/>
    <property type="molecule type" value="Genomic_DNA"/>
</dbReference>
<feature type="binding site" evidence="7">
    <location>
        <position position="160"/>
    </location>
    <ligand>
        <name>FMN</name>
        <dbReference type="ChEBI" id="CHEBI:58210"/>
    </ligand>
</feature>
<dbReference type="NCBIfam" id="NF004231">
    <property type="entry name" value="PRK05679.1"/>
    <property type="match status" value="1"/>
</dbReference>
<accession>A0A9X2J2N5</accession>
<dbReference type="GO" id="GO:0008615">
    <property type="term" value="P:pyridoxine biosynthetic process"/>
    <property type="evidence" value="ECO:0007669"/>
    <property type="project" value="UniProtKB-UniRule"/>
</dbReference>
<dbReference type="InterPro" id="IPR019576">
    <property type="entry name" value="Pyridoxamine_oxidase_dimer_C"/>
</dbReference>
<feature type="binding site" evidence="7">
    <location>
        <position position="83"/>
    </location>
    <ligand>
        <name>FMN</name>
        <dbReference type="ChEBI" id="CHEBI:58210"/>
    </ligand>
</feature>
<dbReference type="AlphaFoldDB" id="A0A9X2J2N5"/>
<sequence>MDPFRIFEEWYEEAKASEPRDANAMVVATATSDGAPSARYVLFKDHGPGGFVFYTNLESRKGLELATNPRAAIAIHWKSTYKQVRIEGPVEQVDDATADAYFASRGRDKQLAASASQQSRELPSEDLFEARIEELDKLDVLSRPAHWSGLRVIPERIELWEGNESRTHHRRLFVKQEDGSWTESLLYP</sequence>
<feature type="domain" description="Pyridoxamine 5'-phosphate oxidase N-terminal" evidence="8">
    <location>
        <begin position="18"/>
        <end position="136"/>
    </location>
</feature>
<dbReference type="NCBIfam" id="TIGR00558">
    <property type="entry name" value="pdxH"/>
    <property type="match status" value="1"/>
</dbReference>
<keyword evidence="5" id="KW-0664">Pyridoxine biosynthesis</keyword>
<keyword evidence="4 10" id="KW-0560">Oxidoreductase</keyword>
<organism evidence="10 11">
    <name type="scientific">Sphingomicrobium sediminis</name>
    <dbReference type="NCBI Taxonomy" id="2950949"/>
    <lineage>
        <taxon>Bacteria</taxon>
        <taxon>Pseudomonadati</taxon>
        <taxon>Pseudomonadota</taxon>
        <taxon>Alphaproteobacteria</taxon>
        <taxon>Sphingomonadales</taxon>
        <taxon>Sphingomonadaceae</taxon>
        <taxon>Sphingomicrobium</taxon>
    </lineage>
</organism>
<dbReference type="PIRSF" id="PIRSF000190">
    <property type="entry name" value="Pyd_amn-ph_oxd"/>
    <property type="match status" value="1"/>
</dbReference>
<feature type="binding site" evidence="7">
    <location>
        <position position="170"/>
    </location>
    <ligand>
        <name>FMN</name>
        <dbReference type="ChEBI" id="CHEBI:58210"/>
    </ligand>
</feature>
<evidence type="ECO:0000256" key="1">
    <source>
        <dbReference type="ARBA" id="ARBA00007301"/>
    </source>
</evidence>
<evidence type="ECO:0000256" key="3">
    <source>
        <dbReference type="ARBA" id="ARBA00022643"/>
    </source>
</evidence>
<feature type="binding site" evidence="7">
    <location>
        <begin position="39"/>
        <end position="44"/>
    </location>
    <ligand>
        <name>FMN</name>
        <dbReference type="ChEBI" id="CHEBI:58210"/>
    </ligand>
</feature>
<evidence type="ECO:0000259" key="9">
    <source>
        <dbReference type="Pfam" id="PF10590"/>
    </source>
</evidence>
<evidence type="ECO:0000256" key="5">
    <source>
        <dbReference type="ARBA" id="ARBA00023096"/>
    </source>
</evidence>
<dbReference type="PANTHER" id="PTHR10851:SF0">
    <property type="entry name" value="PYRIDOXINE-5'-PHOSPHATE OXIDASE"/>
    <property type="match status" value="1"/>
</dbReference>
<keyword evidence="2" id="KW-0285">Flavoprotein</keyword>
<dbReference type="InterPro" id="IPR012349">
    <property type="entry name" value="Split_barrel_FMN-bd"/>
</dbReference>
<dbReference type="Gene3D" id="2.30.110.10">
    <property type="entry name" value="Electron Transport, Fmn-binding Protein, Chain A"/>
    <property type="match status" value="1"/>
</dbReference>
<dbReference type="GO" id="GO:0010181">
    <property type="term" value="F:FMN binding"/>
    <property type="evidence" value="ECO:0007669"/>
    <property type="project" value="UniProtKB-UniRule"/>
</dbReference>
<dbReference type="Pfam" id="PF01243">
    <property type="entry name" value="PNPOx_N"/>
    <property type="match status" value="1"/>
</dbReference>
<feature type="domain" description="Pyridoxine 5'-phosphate oxidase dimerisation C-terminal" evidence="9">
    <location>
        <begin position="147"/>
        <end position="188"/>
    </location>
</feature>
<dbReference type="RefSeq" id="WP_252115417.1">
    <property type="nucleotide sequence ID" value="NZ_JAMSHT010000001.1"/>
</dbReference>
<evidence type="ECO:0000313" key="10">
    <source>
        <dbReference type="EMBL" id="MCM8558488.1"/>
    </source>
</evidence>
<keyword evidence="3 7" id="KW-0288">FMN</keyword>
<dbReference type="EC" id="1.4.3.5" evidence="6"/>
<comment type="caution">
    <text evidence="10">The sequence shown here is derived from an EMBL/GenBank/DDBJ whole genome shotgun (WGS) entry which is preliminary data.</text>
</comment>
<dbReference type="SUPFAM" id="SSF50475">
    <property type="entry name" value="FMN-binding split barrel"/>
    <property type="match status" value="1"/>
</dbReference>
<dbReference type="PANTHER" id="PTHR10851">
    <property type="entry name" value="PYRIDOXINE-5-PHOSPHATE OXIDASE"/>
    <property type="match status" value="1"/>
</dbReference>
<name>A0A9X2J2N5_9SPHN</name>
<evidence type="ECO:0000259" key="8">
    <source>
        <dbReference type="Pfam" id="PF01243"/>
    </source>
</evidence>
<comment type="similarity">
    <text evidence="1">Belongs to the pyridoxamine 5'-phosphate oxidase family.</text>
</comment>
<keyword evidence="11" id="KW-1185">Reference proteome</keyword>
<dbReference type="Pfam" id="PF10590">
    <property type="entry name" value="PNP_phzG_C"/>
    <property type="match status" value="1"/>
</dbReference>
<evidence type="ECO:0000256" key="2">
    <source>
        <dbReference type="ARBA" id="ARBA00022630"/>
    </source>
</evidence>
<proteinExistence type="inferred from homology"/>
<evidence type="ECO:0000256" key="7">
    <source>
        <dbReference type="PIRSR" id="PIRSR000190-2"/>
    </source>
</evidence>
<dbReference type="GO" id="GO:0004733">
    <property type="term" value="F:pyridoxamine phosphate oxidase activity"/>
    <property type="evidence" value="ECO:0007669"/>
    <property type="project" value="UniProtKB-UniRule"/>
</dbReference>
<feature type="binding site" evidence="7">
    <location>
        <begin position="54"/>
        <end position="55"/>
    </location>
    <ligand>
        <name>FMN</name>
        <dbReference type="ChEBI" id="CHEBI:58210"/>
    </ligand>
</feature>
<feature type="binding site" evidence="7">
    <location>
        <begin position="118"/>
        <end position="119"/>
    </location>
    <ligand>
        <name>FMN</name>
        <dbReference type="ChEBI" id="CHEBI:58210"/>
    </ligand>
</feature>
<feature type="binding site" evidence="7">
    <location>
        <position position="61"/>
    </location>
    <ligand>
        <name>FMN</name>
        <dbReference type="ChEBI" id="CHEBI:58210"/>
    </ligand>
</feature>
<reference evidence="10" key="1">
    <citation type="submission" date="2022-06" db="EMBL/GenBank/DDBJ databases">
        <title>Sphingomicrobium sedimins sp. nov., a marine bacterium isolated from tidal flat.</title>
        <authorList>
            <person name="Kim C.-H."/>
            <person name="Yoo Y."/>
            <person name="Kim J.-J."/>
        </authorList>
    </citation>
    <scope>NUCLEOTIDE SEQUENCE</scope>
    <source>
        <strain evidence="10">GRR-S6-50</strain>
    </source>
</reference>
<protein>
    <recommendedName>
        <fullName evidence="6">Pyridoxamine 5'-phosphate oxidase</fullName>
        <ecNumber evidence="6">1.4.3.5</ecNumber>
    </recommendedName>
</protein>